<evidence type="ECO:0000256" key="2">
    <source>
        <dbReference type="ARBA" id="ARBA00022692"/>
    </source>
</evidence>
<dbReference type="PANTHER" id="PTHR23514">
    <property type="entry name" value="BYPASS OF STOP CODON PROTEIN 6"/>
    <property type="match status" value="1"/>
</dbReference>
<comment type="subcellular location">
    <subcellularLocation>
        <location evidence="1">Membrane</location>
        <topology evidence="1">Multi-pass membrane protein</topology>
    </subcellularLocation>
</comment>
<evidence type="ECO:0000313" key="7">
    <source>
        <dbReference type="Proteomes" id="UP001370348"/>
    </source>
</evidence>
<dbReference type="Proteomes" id="UP001370348">
    <property type="component" value="Chromosome"/>
</dbReference>
<protein>
    <submittedName>
        <fullName evidence="6">MFS transporter</fullName>
    </submittedName>
</protein>
<feature type="transmembrane region" description="Helical" evidence="5">
    <location>
        <begin position="363"/>
        <end position="383"/>
    </location>
</feature>
<keyword evidence="3 5" id="KW-1133">Transmembrane helix</keyword>
<feature type="transmembrane region" description="Helical" evidence="5">
    <location>
        <begin position="161"/>
        <end position="180"/>
    </location>
</feature>
<name>A0ABZ2M0B9_9BACT</name>
<evidence type="ECO:0000256" key="3">
    <source>
        <dbReference type="ARBA" id="ARBA00022989"/>
    </source>
</evidence>
<dbReference type="SUPFAM" id="SSF103473">
    <property type="entry name" value="MFS general substrate transporter"/>
    <property type="match status" value="1"/>
</dbReference>
<evidence type="ECO:0000256" key="4">
    <source>
        <dbReference type="ARBA" id="ARBA00023136"/>
    </source>
</evidence>
<feature type="transmembrane region" description="Helical" evidence="5">
    <location>
        <begin position="304"/>
        <end position="323"/>
    </location>
</feature>
<dbReference type="InterPro" id="IPR036259">
    <property type="entry name" value="MFS_trans_sf"/>
</dbReference>
<organism evidence="6 7">
    <name type="scientific">Pendulispora albinea</name>
    <dbReference type="NCBI Taxonomy" id="2741071"/>
    <lineage>
        <taxon>Bacteria</taxon>
        <taxon>Pseudomonadati</taxon>
        <taxon>Myxococcota</taxon>
        <taxon>Myxococcia</taxon>
        <taxon>Myxococcales</taxon>
        <taxon>Sorangiineae</taxon>
        <taxon>Pendulisporaceae</taxon>
        <taxon>Pendulispora</taxon>
    </lineage>
</organism>
<evidence type="ECO:0000256" key="1">
    <source>
        <dbReference type="ARBA" id="ARBA00004141"/>
    </source>
</evidence>
<feature type="transmembrane region" description="Helical" evidence="5">
    <location>
        <begin position="335"/>
        <end position="357"/>
    </location>
</feature>
<dbReference type="Gene3D" id="1.20.1250.20">
    <property type="entry name" value="MFS general substrate transporter like domains"/>
    <property type="match status" value="1"/>
</dbReference>
<reference evidence="6 7" key="1">
    <citation type="submission" date="2021-12" db="EMBL/GenBank/DDBJ databases">
        <title>Discovery of the Pendulisporaceae a myxobacterial family with distinct sporulation behavior and unique specialized metabolism.</title>
        <authorList>
            <person name="Garcia R."/>
            <person name="Popoff A."/>
            <person name="Bader C.D."/>
            <person name="Loehr J."/>
            <person name="Walesch S."/>
            <person name="Walt C."/>
            <person name="Boldt J."/>
            <person name="Bunk B."/>
            <person name="Haeckl F.J.F.P.J."/>
            <person name="Gunesch A.P."/>
            <person name="Birkelbach J."/>
            <person name="Nuebel U."/>
            <person name="Pietschmann T."/>
            <person name="Bach T."/>
            <person name="Mueller R."/>
        </authorList>
    </citation>
    <scope>NUCLEOTIDE SEQUENCE [LARGE SCALE GENOMIC DNA]</scope>
    <source>
        <strain evidence="6 7">MSr11954</strain>
    </source>
</reference>
<proteinExistence type="predicted"/>
<feature type="transmembrane region" description="Helical" evidence="5">
    <location>
        <begin position="248"/>
        <end position="268"/>
    </location>
</feature>
<accession>A0ABZ2M0B9</accession>
<dbReference type="EMBL" id="CP089984">
    <property type="protein sequence ID" value="WXB16578.1"/>
    <property type="molecule type" value="Genomic_DNA"/>
</dbReference>
<feature type="transmembrane region" description="Helical" evidence="5">
    <location>
        <begin position="45"/>
        <end position="63"/>
    </location>
</feature>
<feature type="transmembrane region" description="Helical" evidence="5">
    <location>
        <begin position="12"/>
        <end position="33"/>
    </location>
</feature>
<keyword evidence="7" id="KW-1185">Reference proteome</keyword>
<dbReference type="InterPro" id="IPR011701">
    <property type="entry name" value="MFS"/>
</dbReference>
<dbReference type="Pfam" id="PF07690">
    <property type="entry name" value="MFS_1"/>
    <property type="match status" value="1"/>
</dbReference>
<dbReference type="InterPro" id="IPR051788">
    <property type="entry name" value="MFS_Transporter"/>
</dbReference>
<evidence type="ECO:0000256" key="5">
    <source>
        <dbReference type="SAM" id="Phobius"/>
    </source>
</evidence>
<dbReference type="PANTHER" id="PTHR23514:SF13">
    <property type="entry name" value="INNER MEMBRANE PROTEIN YBJJ"/>
    <property type="match status" value="1"/>
</dbReference>
<dbReference type="CDD" id="cd17393">
    <property type="entry name" value="MFS_MosC_like"/>
    <property type="match status" value="1"/>
</dbReference>
<dbReference type="RefSeq" id="WP_394826203.1">
    <property type="nucleotide sequence ID" value="NZ_CP089984.1"/>
</dbReference>
<evidence type="ECO:0000313" key="6">
    <source>
        <dbReference type="EMBL" id="WXB16578.1"/>
    </source>
</evidence>
<feature type="transmembrane region" description="Helical" evidence="5">
    <location>
        <begin position="132"/>
        <end position="155"/>
    </location>
</feature>
<gene>
    <name evidence="6" type="ORF">LZC94_04695</name>
</gene>
<feature type="transmembrane region" description="Helical" evidence="5">
    <location>
        <begin position="280"/>
        <end position="298"/>
    </location>
</feature>
<keyword evidence="4 5" id="KW-0472">Membrane</keyword>
<sequence>MSSQVDRIARRAVGAMFFLLGAGYASWVSRIPAMRDRLGLGDRDLGLLLLATAVGAIAAFRSAARLTARYGSRRVTQVSSALMCVSVALPGFAPTPLWAAFALAAVGMSTGIMDVAMNAHGVEVERRIGRPILGSLHGLFSLGGLVGAGAGALAASQGLSSITHLVAAGIVFEVFALFFGRTLLPHELSRESPHEEPSSDAPPAHSFTRPNGILIALGAVAFCSSVGEGAMADWSAVYLRDILHTSEAVAPLGFAAFSLAMLLGRFSGDRLTLRFGSVGIVRYGGLLVAAGLAFGLITNTVPTTILGFLCVGLGLSVVMPTAFRASGRVPGVAPSAGLATMATLGYGGFLLGPPAIGFVSEHFTVRGGLAVVVVLAIVLTALAPSVEGRPLRPGAAFDWLTSRVTRS</sequence>
<keyword evidence="2 5" id="KW-0812">Transmembrane</keyword>
<feature type="transmembrane region" description="Helical" evidence="5">
    <location>
        <begin position="213"/>
        <end position="236"/>
    </location>
</feature>